<comment type="caution">
    <text evidence="1">The sequence shown here is derived from an EMBL/GenBank/DDBJ whole genome shotgun (WGS) entry which is preliminary data.</text>
</comment>
<dbReference type="EMBL" id="CASHSV030000206">
    <property type="protein sequence ID" value="CAJ2655187.1"/>
    <property type="molecule type" value="Genomic_DNA"/>
</dbReference>
<name>A0ACB0KI88_TRIPR</name>
<dbReference type="Proteomes" id="UP001177021">
    <property type="component" value="Unassembled WGS sequence"/>
</dbReference>
<keyword evidence="2" id="KW-1185">Reference proteome</keyword>
<evidence type="ECO:0000313" key="1">
    <source>
        <dbReference type="EMBL" id="CAJ2655187.1"/>
    </source>
</evidence>
<protein>
    <submittedName>
        <fullName evidence="1">Uncharacterized protein</fullName>
    </submittedName>
</protein>
<accession>A0ACB0KI88</accession>
<reference evidence="1" key="1">
    <citation type="submission" date="2023-10" db="EMBL/GenBank/DDBJ databases">
        <authorList>
            <person name="Rodriguez Cubillos JULIANA M."/>
            <person name="De Vega J."/>
        </authorList>
    </citation>
    <scope>NUCLEOTIDE SEQUENCE</scope>
</reference>
<proteinExistence type="predicted"/>
<sequence length="71" mass="7773">MISMVLIGGRVLIGIVVMVVTVEVEIEIEIGIRFIGRRVFVEVRGGSFRRGFGRRGIDRGGKGVCRRGGEV</sequence>
<organism evidence="1 2">
    <name type="scientific">Trifolium pratense</name>
    <name type="common">Red clover</name>
    <dbReference type="NCBI Taxonomy" id="57577"/>
    <lineage>
        <taxon>Eukaryota</taxon>
        <taxon>Viridiplantae</taxon>
        <taxon>Streptophyta</taxon>
        <taxon>Embryophyta</taxon>
        <taxon>Tracheophyta</taxon>
        <taxon>Spermatophyta</taxon>
        <taxon>Magnoliopsida</taxon>
        <taxon>eudicotyledons</taxon>
        <taxon>Gunneridae</taxon>
        <taxon>Pentapetalae</taxon>
        <taxon>rosids</taxon>
        <taxon>fabids</taxon>
        <taxon>Fabales</taxon>
        <taxon>Fabaceae</taxon>
        <taxon>Papilionoideae</taxon>
        <taxon>50 kb inversion clade</taxon>
        <taxon>NPAAA clade</taxon>
        <taxon>Hologalegina</taxon>
        <taxon>IRL clade</taxon>
        <taxon>Trifolieae</taxon>
        <taxon>Trifolium</taxon>
    </lineage>
</organism>
<gene>
    <name evidence="1" type="ORF">MILVUS5_LOCUS22170</name>
</gene>
<evidence type="ECO:0000313" key="2">
    <source>
        <dbReference type="Proteomes" id="UP001177021"/>
    </source>
</evidence>